<proteinExistence type="inferred from homology"/>
<dbReference type="PRINTS" id="PR00081">
    <property type="entry name" value="GDHRDH"/>
</dbReference>
<dbReference type="CDD" id="cd05233">
    <property type="entry name" value="SDR_c"/>
    <property type="match status" value="1"/>
</dbReference>
<gene>
    <name evidence="3" type="primary">fabG</name>
    <name evidence="3" type="ORF">Aph01nite_25150</name>
</gene>
<dbReference type="InterPro" id="IPR002347">
    <property type="entry name" value="SDR_fam"/>
</dbReference>
<comment type="caution">
    <text evidence="3">The sequence shown here is derived from an EMBL/GenBank/DDBJ whole genome shotgun (WGS) entry which is preliminary data.</text>
</comment>
<reference evidence="3" key="1">
    <citation type="submission" date="2021-01" db="EMBL/GenBank/DDBJ databases">
        <title>Whole genome shotgun sequence of Acrocarpospora phusangensis NBRC 108782.</title>
        <authorList>
            <person name="Komaki H."/>
            <person name="Tamura T."/>
        </authorList>
    </citation>
    <scope>NUCLEOTIDE SEQUENCE</scope>
    <source>
        <strain evidence="3">NBRC 108782</strain>
    </source>
</reference>
<organism evidence="3 4">
    <name type="scientific">Acrocarpospora phusangensis</name>
    <dbReference type="NCBI Taxonomy" id="1070424"/>
    <lineage>
        <taxon>Bacteria</taxon>
        <taxon>Bacillati</taxon>
        <taxon>Actinomycetota</taxon>
        <taxon>Actinomycetes</taxon>
        <taxon>Streptosporangiales</taxon>
        <taxon>Streptosporangiaceae</taxon>
        <taxon>Acrocarpospora</taxon>
    </lineage>
</organism>
<keyword evidence="2" id="KW-0560">Oxidoreductase</keyword>
<dbReference type="RefSeq" id="WP_204040980.1">
    <property type="nucleotide sequence ID" value="NZ_BOOA01000016.1"/>
</dbReference>
<evidence type="ECO:0000313" key="4">
    <source>
        <dbReference type="Proteomes" id="UP000640052"/>
    </source>
</evidence>
<dbReference type="InterPro" id="IPR036291">
    <property type="entry name" value="NAD(P)-bd_dom_sf"/>
</dbReference>
<dbReference type="AlphaFoldDB" id="A0A919QCQ8"/>
<dbReference type="EMBL" id="BOOA01000016">
    <property type="protein sequence ID" value="GIH24205.1"/>
    <property type="molecule type" value="Genomic_DNA"/>
</dbReference>
<dbReference type="Gene3D" id="3.40.50.720">
    <property type="entry name" value="NAD(P)-binding Rossmann-like Domain"/>
    <property type="match status" value="1"/>
</dbReference>
<sequence length="249" mass="25049">MLLAGKNAVIYGGGGAIGGAVARAFAAEGARVYLTGRSLDAVETVAGEIRSVGGSVETARVDALDERAIGEHLDLVAAEAGSVDVSFNLISHGDVQGAPLTEMSLADFERPVVTAIRTTFLTARAAGRHMAKQGSGVILVFGGYGPPMPNLGGLQVAFGALESLRNALAAELGPYGVRVITLQTGGITETIPEGFPGGQEIVADIVGQTLLGRAATLADVGHVAAFAASDRARSITASAINISCGAIPG</sequence>
<comment type="similarity">
    <text evidence="1">Belongs to the short-chain dehydrogenases/reductases (SDR) family.</text>
</comment>
<keyword evidence="4" id="KW-1185">Reference proteome</keyword>
<accession>A0A919QCQ8</accession>
<dbReference type="GO" id="GO:0016491">
    <property type="term" value="F:oxidoreductase activity"/>
    <property type="evidence" value="ECO:0007669"/>
    <property type="project" value="UniProtKB-KW"/>
</dbReference>
<dbReference type="PANTHER" id="PTHR43477">
    <property type="entry name" value="DIHYDROANTICAPSIN 7-DEHYDROGENASE"/>
    <property type="match status" value="1"/>
</dbReference>
<evidence type="ECO:0000256" key="2">
    <source>
        <dbReference type="ARBA" id="ARBA00023002"/>
    </source>
</evidence>
<evidence type="ECO:0000256" key="1">
    <source>
        <dbReference type="ARBA" id="ARBA00006484"/>
    </source>
</evidence>
<dbReference type="Proteomes" id="UP000640052">
    <property type="component" value="Unassembled WGS sequence"/>
</dbReference>
<name>A0A919QCQ8_9ACTN</name>
<dbReference type="SUPFAM" id="SSF51735">
    <property type="entry name" value="NAD(P)-binding Rossmann-fold domains"/>
    <property type="match status" value="1"/>
</dbReference>
<dbReference type="InterPro" id="IPR051122">
    <property type="entry name" value="SDR_DHRS6-like"/>
</dbReference>
<dbReference type="PANTHER" id="PTHR43477:SF1">
    <property type="entry name" value="DIHYDROANTICAPSIN 7-DEHYDROGENASE"/>
    <property type="match status" value="1"/>
</dbReference>
<dbReference type="Pfam" id="PF13561">
    <property type="entry name" value="adh_short_C2"/>
    <property type="match status" value="1"/>
</dbReference>
<protein>
    <submittedName>
        <fullName evidence="3">3-oxoacyl-ACP reductase</fullName>
    </submittedName>
</protein>
<evidence type="ECO:0000313" key="3">
    <source>
        <dbReference type="EMBL" id="GIH24205.1"/>
    </source>
</evidence>